<organism evidence="2 3">
    <name type="scientific">Streptococcus suis</name>
    <dbReference type="NCBI Taxonomy" id="1307"/>
    <lineage>
        <taxon>Bacteria</taxon>
        <taxon>Bacillati</taxon>
        <taxon>Bacillota</taxon>
        <taxon>Bacilli</taxon>
        <taxon>Lactobacillales</taxon>
        <taxon>Streptococcaceae</taxon>
        <taxon>Streptococcus</taxon>
    </lineage>
</organism>
<evidence type="ECO:0000313" key="3">
    <source>
        <dbReference type="Proteomes" id="UP000073200"/>
    </source>
</evidence>
<name>A0A0Z8EW43_STRSU</name>
<evidence type="ECO:0000256" key="1">
    <source>
        <dbReference type="SAM" id="Phobius"/>
    </source>
</evidence>
<reference evidence="2 3" key="1">
    <citation type="submission" date="2016-02" db="EMBL/GenBank/DDBJ databases">
        <authorList>
            <consortium name="Pathogen Informatics"/>
        </authorList>
    </citation>
    <scope>NUCLEOTIDE SEQUENCE [LARGE SCALE GENOMIC DNA]</scope>
    <source>
        <strain evidence="2 3">LSS59</strain>
    </source>
</reference>
<dbReference type="Proteomes" id="UP000073200">
    <property type="component" value="Unassembled WGS sequence"/>
</dbReference>
<sequence length="44" mass="5223">MRLVFISIAFILLLWLGSTFMGVMFMLMVKILRWFGKKINVEDL</sequence>
<protein>
    <submittedName>
        <fullName evidence="2">Uncharacterized protein</fullName>
    </submittedName>
</protein>
<evidence type="ECO:0000313" key="2">
    <source>
        <dbReference type="EMBL" id="CYU69148.1"/>
    </source>
</evidence>
<keyword evidence="1" id="KW-1133">Transmembrane helix</keyword>
<keyword evidence="1" id="KW-0472">Membrane</keyword>
<proteinExistence type="predicted"/>
<dbReference type="EMBL" id="FIHG01000001">
    <property type="protein sequence ID" value="CYU69148.1"/>
    <property type="molecule type" value="Genomic_DNA"/>
</dbReference>
<keyword evidence="1" id="KW-0812">Transmembrane</keyword>
<dbReference type="AlphaFoldDB" id="A0A0Z8EW43"/>
<accession>A0A0Z8EW43</accession>
<feature type="transmembrane region" description="Helical" evidence="1">
    <location>
        <begin position="6"/>
        <end position="29"/>
    </location>
</feature>
<gene>
    <name evidence="2" type="ORF">ERS132421_00274</name>
</gene>